<accession>A0A371DPY1</accession>
<dbReference type="AlphaFoldDB" id="A0A371DPY1"/>
<evidence type="ECO:0000313" key="2">
    <source>
        <dbReference type="Proteomes" id="UP000256964"/>
    </source>
</evidence>
<protein>
    <submittedName>
        <fullName evidence="1">Uncharacterized protein</fullName>
    </submittedName>
</protein>
<name>A0A371DPY1_9APHY</name>
<gene>
    <name evidence="1" type="ORF">OH76DRAFT_1397953</name>
</gene>
<organism evidence="1 2">
    <name type="scientific">Lentinus brumalis</name>
    <dbReference type="NCBI Taxonomy" id="2498619"/>
    <lineage>
        <taxon>Eukaryota</taxon>
        <taxon>Fungi</taxon>
        <taxon>Dikarya</taxon>
        <taxon>Basidiomycota</taxon>
        <taxon>Agaricomycotina</taxon>
        <taxon>Agaricomycetes</taxon>
        <taxon>Polyporales</taxon>
        <taxon>Polyporaceae</taxon>
        <taxon>Lentinus</taxon>
    </lineage>
</organism>
<proteinExistence type="predicted"/>
<sequence length="133" mass="14644">MFPPLAFGCVLQHAVRGSLRMTSRSSAVIPDPTGWRACVPTATPGSKRAQRRASLRRAAATSQVFSLTHSQNKARGPTSSLRLFNAAGVVAKYIPSDSRTSQRYNETDPPHRLLLITHMIQDADVDGLWVQRF</sequence>
<keyword evidence="2" id="KW-1185">Reference proteome</keyword>
<dbReference type="EMBL" id="KZ857384">
    <property type="protein sequence ID" value="RDX54597.1"/>
    <property type="molecule type" value="Genomic_DNA"/>
</dbReference>
<evidence type="ECO:0000313" key="1">
    <source>
        <dbReference type="EMBL" id="RDX54597.1"/>
    </source>
</evidence>
<dbReference type="Proteomes" id="UP000256964">
    <property type="component" value="Unassembled WGS sequence"/>
</dbReference>
<reference evidence="1 2" key="1">
    <citation type="journal article" date="2018" name="Biotechnol. Biofuels">
        <title>Integrative visual omics of the white-rot fungus Polyporus brumalis exposes the biotechnological potential of its oxidative enzymes for delignifying raw plant biomass.</title>
        <authorList>
            <person name="Miyauchi S."/>
            <person name="Rancon A."/>
            <person name="Drula E."/>
            <person name="Hage H."/>
            <person name="Chaduli D."/>
            <person name="Favel A."/>
            <person name="Grisel S."/>
            <person name="Henrissat B."/>
            <person name="Herpoel-Gimbert I."/>
            <person name="Ruiz-Duenas F.J."/>
            <person name="Chevret D."/>
            <person name="Hainaut M."/>
            <person name="Lin J."/>
            <person name="Wang M."/>
            <person name="Pangilinan J."/>
            <person name="Lipzen A."/>
            <person name="Lesage-Meessen L."/>
            <person name="Navarro D."/>
            <person name="Riley R."/>
            <person name="Grigoriev I.V."/>
            <person name="Zhou S."/>
            <person name="Raouche S."/>
            <person name="Rosso M.N."/>
        </authorList>
    </citation>
    <scope>NUCLEOTIDE SEQUENCE [LARGE SCALE GENOMIC DNA]</scope>
    <source>
        <strain evidence="1 2">BRFM 1820</strain>
    </source>
</reference>